<evidence type="ECO:0000313" key="2">
    <source>
        <dbReference type="EMBL" id="QZN98580.1"/>
    </source>
</evidence>
<dbReference type="EMBL" id="CP081869">
    <property type="protein sequence ID" value="QZN98580.1"/>
    <property type="molecule type" value="Genomic_DNA"/>
</dbReference>
<evidence type="ECO:0000259" key="1">
    <source>
        <dbReference type="PROSITE" id="PS50075"/>
    </source>
</evidence>
<dbReference type="Pfam" id="PF00550">
    <property type="entry name" value="PP-binding"/>
    <property type="match status" value="1"/>
</dbReference>
<dbReference type="InterPro" id="IPR009081">
    <property type="entry name" value="PP-bd_ACP"/>
</dbReference>
<protein>
    <submittedName>
        <fullName evidence="2">Acyl carrier protein</fullName>
    </submittedName>
</protein>
<dbReference type="RefSeq" id="WP_261401516.1">
    <property type="nucleotide sequence ID" value="NZ_CP081869.1"/>
</dbReference>
<accession>A0A9E6RCL1</accession>
<keyword evidence="3" id="KW-1185">Reference proteome</keyword>
<sequence length="94" mass="10169">MSAQVEGTPVDRDAVRDGVIDIIRGYAKVKELSAATQLDKIGVDSFDFVEIVFKIEEKYGVEIDYNANASFSDISTVGLLADKVVALVEAKKTA</sequence>
<feature type="domain" description="Carrier" evidence="1">
    <location>
        <begin position="10"/>
        <end position="88"/>
    </location>
</feature>
<evidence type="ECO:0000313" key="3">
    <source>
        <dbReference type="Proteomes" id="UP000825701"/>
    </source>
</evidence>
<dbReference type="KEGG" id="cmet:K6K41_16245"/>
<proteinExistence type="predicted"/>
<organism evidence="2 3">
    <name type="scientific">Chenggangzhangella methanolivorans</name>
    <dbReference type="NCBI Taxonomy" id="1437009"/>
    <lineage>
        <taxon>Bacteria</taxon>
        <taxon>Pseudomonadati</taxon>
        <taxon>Pseudomonadota</taxon>
        <taxon>Alphaproteobacteria</taxon>
        <taxon>Hyphomicrobiales</taxon>
        <taxon>Methylopilaceae</taxon>
        <taxon>Chenggangzhangella</taxon>
    </lineage>
</organism>
<dbReference type="PROSITE" id="PS50075">
    <property type="entry name" value="CARRIER"/>
    <property type="match status" value="1"/>
</dbReference>
<name>A0A9E6RCL1_9HYPH</name>
<gene>
    <name evidence="2" type="ORF">K6K41_16245</name>
</gene>
<dbReference type="InterPro" id="IPR036736">
    <property type="entry name" value="ACP-like_sf"/>
</dbReference>
<dbReference type="Proteomes" id="UP000825701">
    <property type="component" value="Chromosome"/>
</dbReference>
<reference evidence="2" key="1">
    <citation type="submission" date="2021-08" db="EMBL/GenBank/DDBJ databases">
        <authorList>
            <person name="Zhang H."/>
            <person name="Xu M."/>
            <person name="Yu Z."/>
            <person name="Yang L."/>
            <person name="Cai Y."/>
        </authorList>
    </citation>
    <scope>NUCLEOTIDE SEQUENCE</scope>
    <source>
        <strain evidence="2">CHL1</strain>
    </source>
</reference>
<dbReference type="AlphaFoldDB" id="A0A9E6RCL1"/>
<dbReference type="SUPFAM" id="SSF47336">
    <property type="entry name" value="ACP-like"/>
    <property type="match status" value="1"/>
</dbReference>
<dbReference type="Gene3D" id="1.10.1200.10">
    <property type="entry name" value="ACP-like"/>
    <property type="match status" value="1"/>
</dbReference>